<protein>
    <submittedName>
        <fullName evidence="3">Sugar phosphate isomerase/epimerase</fullName>
    </submittedName>
</protein>
<dbReference type="Proteomes" id="UP000280296">
    <property type="component" value="Unassembled WGS sequence"/>
</dbReference>
<accession>A0A432MC91</accession>
<dbReference type="SUPFAM" id="SSF51658">
    <property type="entry name" value="Xylose isomerase-like"/>
    <property type="match status" value="1"/>
</dbReference>
<proteinExistence type="predicted"/>
<dbReference type="Gene3D" id="3.20.20.150">
    <property type="entry name" value="Divalent-metal-dependent TIM barrel enzymes"/>
    <property type="match status" value="1"/>
</dbReference>
<gene>
    <name evidence="3" type="ORF">TsocGM_24705</name>
</gene>
<keyword evidence="4" id="KW-1185">Reference proteome</keyword>
<sequence length="352" mass="38421">MSNGHSNTAPKLHNAAWPGVVGKGGEGNDPPIDLDTMLDLTASAEVDGITFDGVDLFLFAPHVDIDASDDDLKALADKVRSRGLVIGSVVAPVWPPTGGGPANDPGEGREKFLTQVRKACRIASKLKELGIRPYGVVRIDSACSPADWANDPENSQKQIAETFKQAAAIARDHGERLAAEGEICWGGMHSWKKMVDLLERVGEPDTVGFQADMAHTLLYTLGENAPEDRILPKDFSWGDKEALDAALRTLTDALRPWTIDFHVAQNDATVFGSGSHDHTGRHCLPNDPNGKLDIPYHAGFWLRDGTGNLTRKFEHICWDGCMFPNSVMMQPQTWNDILAQMIAVRDQHGWVS</sequence>
<evidence type="ECO:0000313" key="3">
    <source>
        <dbReference type="EMBL" id="RUL81708.1"/>
    </source>
</evidence>
<dbReference type="InterPro" id="IPR050312">
    <property type="entry name" value="IolE/XylAMocC-like"/>
</dbReference>
<dbReference type="GO" id="GO:0016853">
    <property type="term" value="F:isomerase activity"/>
    <property type="evidence" value="ECO:0007669"/>
    <property type="project" value="UniProtKB-KW"/>
</dbReference>
<evidence type="ECO:0000259" key="2">
    <source>
        <dbReference type="Pfam" id="PF01261"/>
    </source>
</evidence>
<dbReference type="EMBL" id="RYZH01000086">
    <property type="protein sequence ID" value="RUL81708.1"/>
    <property type="molecule type" value="Genomic_DNA"/>
</dbReference>
<feature type="region of interest" description="Disordered" evidence="1">
    <location>
        <begin position="1"/>
        <end position="28"/>
    </location>
</feature>
<reference evidence="3 4" key="1">
    <citation type="submission" date="2018-12" db="EMBL/GenBank/DDBJ databases">
        <authorList>
            <person name="Toschakov S.V."/>
        </authorList>
    </citation>
    <scope>NUCLEOTIDE SEQUENCE [LARGE SCALE GENOMIC DNA]</scope>
    <source>
        <strain evidence="3 4">GM2012</strain>
    </source>
</reference>
<dbReference type="PANTHER" id="PTHR12110:SF21">
    <property type="entry name" value="XYLOSE ISOMERASE-LIKE TIM BARREL DOMAIN-CONTAINING PROTEIN"/>
    <property type="match status" value="1"/>
</dbReference>
<dbReference type="PANTHER" id="PTHR12110">
    <property type="entry name" value="HYDROXYPYRUVATE ISOMERASE"/>
    <property type="match status" value="1"/>
</dbReference>
<dbReference type="RefSeq" id="WP_126728130.1">
    <property type="nucleotide sequence ID" value="NZ_RYZH01000086.1"/>
</dbReference>
<evidence type="ECO:0000313" key="4">
    <source>
        <dbReference type="Proteomes" id="UP000280296"/>
    </source>
</evidence>
<dbReference type="OrthoDB" id="179934at2"/>
<dbReference type="InterPro" id="IPR013022">
    <property type="entry name" value="Xyl_isomerase-like_TIM-brl"/>
</dbReference>
<dbReference type="AlphaFoldDB" id="A0A432MC91"/>
<comment type="caution">
    <text evidence="3">The sequence shown here is derived from an EMBL/GenBank/DDBJ whole genome shotgun (WGS) entry which is preliminary data.</text>
</comment>
<evidence type="ECO:0000256" key="1">
    <source>
        <dbReference type="SAM" id="MobiDB-lite"/>
    </source>
</evidence>
<dbReference type="Pfam" id="PF01261">
    <property type="entry name" value="AP_endonuc_2"/>
    <property type="match status" value="1"/>
</dbReference>
<dbReference type="InterPro" id="IPR036237">
    <property type="entry name" value="Xyl_isomerase-like_sf"/>
</dbReference>
<organism evidence="3 4">
    <name type="scientific">Tautonia sociabilis</name>
    <dbReference type="NCBI Taxonomy" id="2080755"/>
    <lineage>
        <taxon>Bacteria</taxon>
        <taxon>Pseudomonadati</taxon>
        <taxon>Planctomycetota</taxon>
        <taxon>Planctomycetia</taxon>
        <taxon>Isosphaerales</taxon>
        <taxon>Isosphaeraceae</taxon>
        <taxon>Tautonia</taxon>
    </lineage>
</organism>
<name>A0A432MC91_9BACT</name>
<reference evidence="3 4" key="2">
    <citation type="submission" date="2019-01" db="EMBL/GenBank/DDBJ databases">
        <title>Tautonia sociabilis, a novel thermotolerant planctomycete of Isosphaeraceae family, isolated from a 4000 m deep subterranean habitat.</title>
        <authorList>
            <person name="Kovaleva O.L."/>
            <person name="Elcheninov A.G."/>
            <person name="Van Heerden E."/>
            <person name="Toshchakov S.V."/>
            <person name="Novikov A."/>
            <person name="Bonch-Osmolovskaya E.A."/>
            <person name="Kublanov I.V."/>
        </authorList>
    </citation>
    <scope>NUCLEOTIDE SEQUENCE [LARGE SCALE GENOMIC DNA]</scope>
    <source>
        <strain evidence="3 4">GM2012</strain>
    </source>
</reference>
<feature type="domain" description="Xylose isomerase-like TIM barrel" evidence="2">
    <location>
        <begin position="51"/>
        <end position="224"/>
    </location>
</feature>
<keyword evidence="3" id="KW-0413">Isomerase</keyword>